<comment type="caution">
    <text evidence="1">The sequence shown here is derived from an EMBL/GenBank/DDBJ whole genome shotgun (WGS) entry which is preliminary data.</text>
</comment>
<reference evidence="1 2" key="1">
    <citation type="submission" date="2023-08" db="EMBL/GenBank/DDBJ databases">
        <authorList>
            <person name="Palmer J.M."/>
        </authorList>
    </citation>
    <scope>NUCLEOTIDE SEQUENCE [LARGE SCALE GENOMIC DNA]</scope>
    <source>
        <strain evidence="1 2">TWF481</strain>
    </source>
</reference>
<name>A0AAV9WG69_9PEZI</name>
<evidence type="ECO:0000313" key="2">
    <source>
        <dbReference type="Proteomes" id="UP001370758"/>
    </source>
</evidence>
<evidence type="ECO:0000313" key="1">
    <source>
        <dbReference type="EMBL" id="KAK6507822.1"/>
    </source>
</evidence>
<sequence length="270" mass="30119">MLQYVWKKFKLESREVGKQKNEKKDGRKRCQPYRSRLTGSTKAKKTVSVQNTSKSTIFLVPNILYHLRFELRSQSLMRKGAELSILTDSVVCILISVPEKPDKYRVFYSDAEVIDGQASSAFEFKLRGDQIDGSIQGPNNFFTAGQLDKLRGKRHGNRTGFLEASNLRVFLVTDSETLSQNRANDPNGEGDWSHQLVHSRSTNTGGAVFVTDSRGKQHLISHAPSQLGADDLVADGNTREIDTLRPASTPRLNLDLEVKSLLAGIIQALD</sequence>
<gene>
    <name evidence="1" type="ORF">TWF481_006243</name>
</gene>
<accession>A0AAV9WG69</accession>
<dbReference type="AlphaFoldDB" id="A0AAV9WG69"/>
<proteinExistence type="predicted"/>
<keyword evidence="2" id="KW-1185">Reference proteome</keyword>
<organism evidence="1 2">
    <name type="scientific">Arthrobotrys musiformis</name>
    <dbReference type="NCBI Taxonomy" id="47236"/>
    <lineage>
        <taxon>Eukaryota</taxon>
        <taxon>Fungi</taxon>
        <taxon>Dikarya</taxon>
        <taxon>Ascomycota</taxon>
        <taxon>Pezizomycotina</taxon>
        <taxon>Orbiliomycetes</taxon>
        <taxon>Orbiliales</taxon>
        <taxon>Orbiliaceae</taxon>
        <taxon>Arthrobotrys</taxon>
    </lineage>
</organism>
<protein>
    <submittedName>
        <fullName evidence="1">Uncharacterized protein</fullName>
    </submittedName>
</protein>
<dbReference type="Proteomes" id="UP001370758">
    <property type="component" value="Unassembled WGS sequence"/>
</dbReference>
<dbReference type="EMBL" id="JAVHJL010000003">
    <property type="protein sequence ID" value="KAK6507822.1"/>
    <property type="molecule type" value="Genomic_DNA"/>
</dbReference>